<dbReference type="Proteomes" id="UP000180194">
    <property type="component" value="Unassembled WGS sequence"/>
</dbReference>
<proteinExistence type="predicted"/>
<accession>A0ABX3CKB7</accession>
<feature type="region of interest" description="Disordered" evidence="1">
    <location>
        <begin position="314"/>
        <end position="337"/>
    </location>
</feature>
<protein>
    <submittedName>
        <fullName evidence="3">Uncharacterized protein</fullName>
    </submittedName>
</protein>
<sequence>MLSKMKMVIFWAVIAYPATWILQFVFKIPIFNEYKEILEFFYTAFYSWWDWMLIALFSYLVTREIVNTKFETMEKIRSNRLVTEMERWVETPYIPPIMAYYLINPPQAVSTDIRKVVDNRFYQRVITFFRDRIYINASFSSLDPLERDSNIKNIGYKDLAALIAAFGFVLGWFGAVTLSDPSKWIYGWERFSIPLVLYLSLYTSMKLQAIMEMRYSKLDKVLTKHFGEAEPHYRWREFFPDQPKGETLLLAWKAECEKRQRYTNMLQGGLMEVQHYSNPALAPYPYPSQELPHWVDELDNYYVEKMELMANPEPKTIPLKKKNKQQNNVVNFKRKPS</sequence>
<evidence type="ECO:0000313" key="3">
    <source>
        <dbReference type="EMBL" id="OHX40559.1"/>
    </source>
</evidence>
<organism evidence="3 4">
    <name type="scientific">Cytobacillus oceanisediminis</name>
    <dbReference type="NCBI Taxonomy" id="665099"/>
    <lineage>
        <taxon>Bacteria</taxon>
        <taxon>Bacillati</taxon>
        <taxon>Bacillota</taxon>
        <taxon>Bacilli</taxon>
        <taxon>Bacillales</taxon>
        <taxon>Bacillaceae</taxon>
        <taxon>Cytobacillus</taxon>
    </lineage>
</organism>
<feature type="transmembrane region" description="Helical" evidence="2">
    <location>
        <begin position="191"/>
        <end position="210"/>
    </location>
</feature>
<evidence type="ECO:0000256" key="2">
    <source>
        <dbReference type="SAM" id="Phobius"/>
    </source>
</evidence>
<gene>
    <name evidence="3" type="ORF">BBV17_29315</name>
</gene>
<name>A0ABX3CKB7_9BACI</name>
<evidence type="ECO:0000256" key="1">
    <source>
        <dbReference type="SAM" id="MobiDB-lite"/>
    </source>
</evidence>
<reference evidence="3 4" key="1">
    <citation type="submission" date="2016-07" db="EMBL/GenBank/DDBJ databases">
        <title>Bacillus oceanisediminis whole genome.</title>
        <authorList>
            <person name="Pal Y."/>
            <person name="Verma A."/>
            <person name="Mual P."/>
            <person name="Srinivasan K."/>
        </authorList>
    </citation>
    <scope>NUCLEOTIDE SEQUENCE [LARGE SCALE GENOMIC DNA]</scope>
    <source>
        <strain evidence="3 4">Bhandara28</strain>
    </source>
</reference>
<evidence type="ECO:0000313" key="4">
    <source>
        <dbReference type="Proteomes" id="UP000180194"/>
    </source>
</evidence>
<comment type="caution">
    <text evidence="3">The sequence shown here is derived from an EMBL/GenBank/DDBJ whole genome shotgun (WGS) entry which is preliminary data.</text>
</comment>
<keyword evidence="4" id="KW-1185">Reference proteome</keyword>
<keyword evidence="2" id="KW-1133">Transmembrane helix</keyword>
<feature type="transmembrane region" description="Helical" evidence="2">
    <location>
        <begin position="159"/>
        <end position="179"/>
    </location>
</feature>
<dbReference type="RefSeq" id="WP_071160115.1">
    <property type="nucleotide sequence ID" value="NZ_MBRJ01000066.1"/>
</dbReference>
<keyword evidence="2" id="KW-0472">Membrane</keyword>
<keyword evidence="2" id="KW-0812">Transmembrane</keyword>
<feature type="transmembrane region" description="Helical" evidence="2">
    <location>
        <begin position="7"/>
        <end position="26"/>
    </location>
</feature>
<dbReference type="EMBL" id="MBRJ01000066">
    <property type="protein sequence ID" value="OHX40559.1"/>
    <property type="molecule type" value="Genomic_DNA"/>
</dbReference>
<feature type="transmembrane region" description="Helical" evidence="2">
    <location>
        <begin position="46"/>
        <end position="66"/>
    </location>
</feature>